<dbReference type="EMBL" id="KZ824778">
    <property type="protein sequence ID" value="RAH84374.1"/>
    <property type="molecule type" value="Genomic_DNA"/>
</dbReference>
<sequence>MAIGSSENPLRLSKVDLASRIRAKDLSIQDQKYAFGEGGKGLDVLTRAFHASDMELCQSKTLDTAIQKYSGGIVDTSDFETADRNKCLSALIRYVWSVFGWMEAYCCLAEAAPEMGMTPRLMADVKTGMYWYPQLRVARRKRPVIDVRMTIVASPENDSLDRLGPKTAGGQAWRESQEFAEVLQRPRWNDPGYTKGVSPCISLGWLGIQVGAVLPEHVGIATTLLAMNWVDYDLDFGEHNAQGFQNGLDTASKHACMPGTEMQSVAIAAMISYDVQVRARSIQQTWADKNQGSFIPGPEQVPPRDWVSLLVADCAAISPFQHNPKPKDYDASRLGMFAAMIMFGLYDVIYDQGCSNRLTSPQYAEAAGVAQYGIHAVMAIGLYEKIGEYMLDRFESKPEERMIFGYASDMITGTFDTFNTRYRSWERIVKYMRQLQQSKAIEAKALLELIHGDYVLRDCTLEEDADDVWARAMQSGLQDLRKRYTVKYFIPSKTTELFSTPGVPIPELCKNCKVRFDAVMRSPELEEVRAIPGLPEIVTLDRAAGLAAGIRRACLWALTDDCCIQCACRIGSWADKVSYSVLSARTYDEATTGADLWQLQNYFIGTITYWPICIPVLISCFDLLVDLTIEPGAMGHRDVVDI</sequence>
<reference evidence="1 2" key="1">
    <citation type="submission" date="2018-02" db="EMBL/GenBank/DDBJ databases">
        <title>The genomes of Aspergillus section Nigri reveals drivers in fungal speciation.</title>
        <authorList>
            <consortium name="DOE Joint Genome Institute"/>
            <person name="Vesth T.C."/>
            <person name="Nybo J."/>
            <person name="Theobald S."/>
            <person name="Brandl J."/>
            <person name="Frisvad J.C."/>
            <person name="Nielsen K.F."/>
            <person name="Lyhne E.K."/>
            <person name="Kogle M.E."/>
            <person name="Kuo A."/>
            <person name="Riley R."/>
            <person name="Clum A."/>
            <person name="Nolan M."/>
            <person name="Lipzen A."/>
            <person name="Salamov A."/>
            <person name="Henrissat B."/>
            <person name="Wiebenga A."/>
            <person name="De vries R.P."/>
            <person name="Grigoriev I.V."/>
            <person name="Mortensen U.H."/>
            <person name="Andersen M.R."/>
            <person name="Baker S.E."/>
        </authorList>
    </citation>
    <scope>NUCLEOTIDE SEQUENCE [LARGE SCALE GENOMIC DNA]</scope>
    <source>
        <strain evidence="1 2">CBS 114.51</strain>
    </source>
</reference>
<proteinExistence type="predicted"/>
<dbReference type="Proteomes" id="UP000249497">
    <property type="component" value="Unassembled WGS sequence"/>
</dbReference>
<name>A0A8T8X912_ASPJA</name>
<evidence type="ECO:0000313" key="2">
    <source>
        <dbReference type="Proteomes" id="UP000249497"/>
    </source>
</evidence>
<dbReference type="RefSeq" id="XP_025530268.1">
    <property type="nucleotide sequence ID" value="XM_025667095.1"/>
</dbReference>
<evidence type="ECO:0000313" key="1">
    <source>
        <dbReference type="EMBL" id="RAH84374.1"/>
    </source>
</evidence>
<protein>
    <submittedName>
        <fullName evidence="1">Uncharacterized protein</fullName>
    </submittedName>
</protein>
<keyword evidence="2" id="KW-1185">Reference proteome</keyword>
<dbReference type="OrthoDB" id="2897099at2759"/>
<organism evidence="1 2">
    <name type="scientific">Aspergillus japonicus CBS 114.51</name>
    <dbReference type="NCBI Taxonomy" id="1448312"/>
    <lineage>
        <taxon>Eukaryota</taxon>
        <taxon>Fungi</taxon>
        <taxon>Dikarya</taxon>
        <taxon>Ascomycota</taxon>
        <taxon>Pezizomycotina</taxon>
        <taxon>Eurotiomycetes</taxon>
        <taxon>Eurotiomycetidae</taxon>
        <taxon>Eurotiales</taxon>
        <taxon>Aspergillaceae</taxon>
        <taxon>Aspergillus</taxon>
        <taxon>Aspergillus subgen. Circumdati</taxon>
    </lineage>
</organism>
<dbReference type="AlphaFoldDB" id="A0A8T8X912"/>
<accession>A0A8T8X912</accession>
<dbReference type="GeneID" id="37170787"/>
<gene>
    <name evidence="1" type="ORF">BO86DRAFT_240816</name>
</gene>